<sequence>MLKLSRVDFLCLEPVLGVFDGDLKNGPKVGIKPGTNRSMGGHHIHHATEILTHIFNEAYLYA</sequence>
<evidence type="ECO:0000313" key="1">
    <source>
        <dbReference type="EMBL" id="KAH3752768.1"/>
    </source>
</evidence>
<evidence type="ECO:0000313" key="2">
    <source>
        <dbReference type="Proteomes" id="UP000828390"/>
    </source>
</evidence>
<dbReference type="AlphaFoldDB" id="A0A9D4IAB2"/>
<dbReference type="Proteomes" id="UP000828390">
    <property type="component" value="Unassembled WGS sequence"/>
</dbReference>
<proteinExistence type="predicted"/>
<protein>
    <submittedName>
        <fullName evidence="1">Uncharacterized protein</fullName>
    </submittedName>
</protein>
<organism evidence="1 2">
    <name type="scientific">Dreissena polymorpha</name>
    <name type="common">Zebra mussel</name>
    <name type="synonym">Mytilus polymorpha</name>
    <dbReference type="NCBI Taxonomy" id="45954"/>
    <lineage>
        <taxon>Eukaryota</taxon>
        <taxon>Metazoa</taxon>
        <taxon>Spiralia</taxon>
        <taxon>Lophotrochozoa</taxon>
        <taxon>Mollusca</taxon>
        <taxon>Bivalvia</taxon>
        <taxon>Autobranchia</taxon>
        <taxon>Heteroconchia</taxon>
        <taxon>Euheterodonta</taxon>
        <taxon>Imparidentia</taxon>
        <taxon>Neoheterodontei</taxon>
        <taxon>Myida</taxon>
        <taxon>Dreissenoidea</taxon>
        <taxon>Dreissenidae</taxon>
        <taxon>Dreissena</taxon>
    </lineage>
</organism>
<gene>
    <name evidence="1" type="ORF">DPMN_187394</name>
</gene>
<comment type="caution">
    <text evidence="1">The sequence shown here is derived from an EMBL/GenBank/DDBJ whole genome shotgun (WGS) entry which is preliminary data.</text>
</comment>
<reference evidence="1" key="2">
    <citation type="submission" date="2020-11" db="EMBL/GenBank/DDBJ databases">
        <authorList>
            <person name="McCartney M.A."/>
            <person name="Auch B."/>
            <person name="Kono T."/>
            <person name="Mallez S."/>
            <person name="Becker A."/>
            <person name="Gohl D.M."/>
            <person name="Silverstein K.A.T."/>
            <person name="Koren S."/>
            <person name="Bechman K.B."/>
            <person name="Herman A."/>
            <person name="Abrahante J.E."/>
            <person name="Garbe J."/>
        </authorList>
    </citation>
    <scope>NUCLEOTIDE SEQUENCE</scope>
    <source>
        <strain evidence="1">Duluth1</strain>
        <tissue evidence="1">Whole animal</tissue>
    </source>
</reference>
<dbReference type="EMBL" id="JAIWYP010000010">
    <property type="protein sequence ID" value="KAH3752768.1"/>
    <property type="molecule type" value="Genomic_DNA"/>
</dbReference>
<accession>A0A9D4IAB2</accession>
<reference evidence="1" key="1">
    <citation type="journal article" date="2019" name="bioRxiv">
        <title>The Genome of the Zebra Mussel, Dreissena polymorpha: A Resource for Invasive Species Research.</title>
        <authorList>
            <person name="McCartney M.A."/>
            <person name="Auch B."/>
            <person name="Kono T."/>
            <person name="Mallez S."/>
            <person name="Zhang Y."/>
            <person name="Obille A."/>
            <person name="Becker A."/>
            <person name="Abrahante J.E."/>
            <person name="Garbe J."/>
            <person name="Badalamenti J.P."/>
            <person name="Herman A."/>
            <person name="Mangelson H."/>
            <person name="Liachko I."/>
            <person name="Sullivan S."/>
            <person name="Sone E.D."/>
            <person name="Koren S."/>
            <person name="Silverstein K.A.T."/>
            <person name="Beckman K.B."/>
            <person name="Gohl D.M."/>
        </authorList>
    </citation>
    <scope>NUCLEOTIDE SEQUENCE</scope>
    <source>
        <strain evidence="1">Duluth1</strain>
        <tissue evidence="1">Whole animal</tissue>
    </source>
</reference>
<keyword evidence="2" id="KW-1185">Reference proteome</keyword>
<name>A0A9D4IAB2_DREPO</name>